<feature type="domain" description="Transglycosylase SLT" evidence="3">
    <location>
        <begin position="200"/>
        <end position="255"/>
    </location>
</feature>
<evidence type="ECO:0000313" key="5">
    <source>
        <dbReference type="Proteomes" id="UP000321805"/>
    </source>
</evidence>
<keyword evidence="5" id="KW-1185">Reference proteome</keyword>
<gene>
    <name evidence="4" type="ORF">FSW04_04400</name>
</gene>
<dbReference type="EMBL" id="CP042430">
    <property type="protein sequence ID" value="QEC46908.1"/>
    <property type="molecule type" value="Genomic_DNA"/>
</dbReference>
<dbReference type="Proteomes" id="UP000321805">
    <property type="component" value="Chromosome"/>
</dbReference>
<keyword evidence="2" id="KW-1133">Transmembrane helix</keyword>
<dbReference type="Gene3D" id="1.10.530.10">
    <property type="match status" value="1"/>
</dbReference>
<feature type="region of interest" description="Disordered" evidence="1">
    <location>
        <begin position="1"/>
        <end position="24"/>
    </location>
</feature>
<accession>A0A5B8U1S0</accession>
<dbReference type="InterPro" id="IPR008258">
    <property type="entry name" value="Transglycosylase_SLT_dom_1"/>
</dbReference>
<feature type="compositionally biased region" description="Basic residues" evidence="1">
    <location>
        <begin position="8"/>
        <end position="17"/>
    </location>
</feature>
<dbReference type="AlphaFoldDB" id="A0A5B8U1S0"/>
<evidence type="ECO:0000313" key="4">
    <source>
        <dbReference type="EMBL" id="QEC46908.1"/>
    </source>
</evidence>
<organism evidence="4 5">
    <name type="scientific">Baekduia soli</name>
    <dbReference type="NCBI Taxonomy" id="496014"/>
    <lineage>
        <taxon>Bacteria</taxon>
        <taxon>Bacillati</taxon>
        <taxon>Actinomycetota</taxon>
        <taxon>Thermoleophilia</taxon>
        <taxon>Solirubrobacterales</taxon>
        <taxon>Baekduiaceae</taxon>
        <taxon>Baekduia</taxon>
    </lineage>
</organism>
<evidence type="ECO:0000256" key="2">
    <source>
        <dbReference type="SAM" id="Phobius"/>
    </source>
</evidence>
<reference evidence="4 5" key="1">
    <citation type="journal article" date="2018" name="J. Microbiol.">
        <title>Baekduia soli gen. nov., sp. nov., a novel bacterium isolated from the soil of Baekdu Mountain and proposal of a novel family name, Baekduiaceae fam. nov.</title>
        <authorList>
            <person name="An D.S."/>
            <person name="Siddiqi M.Z."/>
            <person name="Kim K.H."/>
            <person name="Yu H.S."/>
            <person name="Im W.T."/>
        </authorList>
    </citation>
    <scope>NUCLEOTIDE SEQUENCE [LARGE SCALE GENOMIC DNA]</scope>
    <source>
        <strain evidence="4 5">BR7-21</strain>
    </source>
</reference>
<protein>
    <submittedName>
        <fullName evidence="4">Lytic transglycosylase domain-containing protein</fullName>
    </submittedName>
</protein>
<dbReference type="OrthoDB" id="9815002at2"/>
<proteinExistence type="predicted"/>
<name>A0A5B8U1S0_9ACTN</name>
<evidence type="ECO:0000259" key="3">
    <source>
        <dbReference type="Pfam" id="PF01464"/>
    </source>
</evidence>
<sequence>MPSPVQRRQAHRGHRPPGLRGTRLTPRGRRVALFLVVVAVAAVVVLLLAGRDQQAGPRHLAPGRGRTDTTADPLAYDSRRRAEFEARAAAGLSHVLYDKSPGGVPATARRVASLRPTIDDVARRAHQDPDTLEAIVFLESAGRPDVAASDDLSSAAGLTQILAQTATGLLGLKVDVAASEKLTRSIGRSTSLAHRRRLLAQRRRVDERFDPRKALEATTRYLEFAKGRLGRDDLAVESYHMGVGNLQNALKAYGEDGIPYTQLFFDSTPLRHAAAWRILAGLGDDSSTYLWRIGAAKAIMALYRRDPAALARQARLQAAPSAENVLRPPASTPRFGDDAALRSDALVALDPPVLAAARVRLSRALAAAPAGTRTLRPPALALLRYLGQGVAAIARTSPLVLSAATRSVAGEATSGEGGAGIEASPSLHTTGYAFDVSRAYRTPAQAQAFQFWLDRLTALDLIAWTRGPDSIHVAVGPRAGALVGPMLGATSG</sequence>
<keyword evidence="2" id="KW-0812">Transmembrane</keyword>
<feature type="transmembrane region" description="Helical" evidence="2">
    <location>
        <begin position="31"/>
        <end position="50"/>
    </location>
</feature>
<dbReference type="KEGG" id="bsol:FSW04_04400"/>
<evidence type="ECO:0000256" key="1">
    <source>
        <dbReference type="SAM" id="MobiDB-lite"/>
    </source>
</evidence>
<dbReference type="Pfam" id="PF01464">
    <property type="entry name" value="SLT"/>
    <property type="match status" value="1"/>
</dbReference>
<dbReference type="SUPFAM" id="SSF53955">
    <property type="entry name" value="Lysozyme-like"/>
    <property type="match status" value="1"/>
</dbReference>
<dbReference type="InterPro" id="IPR023346">
    <property type="entry name" value="Lysozyme-like_dom_sf"/>
</dbReference>
<keyword evidence="2" id="KW-0472">Membrane</keyword>